<dbReference type="Proteomes" id="UP001497382">
    <property type="component" value="Unassembled WGS sequence"/>
</dbReference>
<organism evidence="1 2">
    <name type="scientific">Larinioides sclopetarius</name>
    <dbReference type="NCBI Taxonomy" id="280406"/>
    <lineage>
        <taxon>Eukaryota</taxon>
        <taxon>Metazoa</taxon>
        <taxon>Ecdysozoa</taxon>
        <taxon>Arthropoda</taxon>
        <taxon>Chelicerata</taxon>
        <taxon>Arachnida</taxon>
        <taxon>Araneae</taxon>
        <taxon>Araneomorphae</taxon>
        <taxon>Entelegynae</taxon>
        <taxon>Araneoidea</taxon>
        <taxon>Araneidae</taxon>
        <taxon>Larinioides</taxon>
    </lineage>
</organism>
<accession>A0AAV1ZUG6</accession>
<dbReference type="EMBL" id="CAXIEN010000073">
    <property type="protein sequence ID" value="CAL1274090.1"/>
    <property type="molecule type" value="Genomic_DNA"/>
</dbReference>
<proteinExistence type="predicted"/>
<evidence type="ECO:0000313" key="1">
    <source>
        <dbReference type="EMBL" id="CAL1274090.1"/>
    </source>
</evidence>
<sequence>MSLCFQLECNRYNMDELICSAFKVLDYNRRFLKMNIAGLLVISHTD</sequence>
<reference evidence="1 2" key="1">
    <citation type="submission" date="2024-04" db="EMBL/GenBank/DDBJ databases">
        <authorList>
            <person name="Rising A."/>
            <person name="Reimegard J."/>
            <person name="Sonavane S."/>
            <person name="Akerstrom W."/>
            <person name="Nylinder S."/>
            <person name="Hedman E."/>
            <person name="Kallberg Y."/>
        </authorList>
    </citation>
    <scope>NUCLEOTIDE SEQUENCE [LARGE SCALE GENOMIC DNA]</scope>
</reference>
<name>A0AAV1ZUG6_9ARAC</name>
<evidence type="ECO:0000313" key="2">
    <source>
        <dbReference type="Proteomes" id="UP001497382"/>
    </source>
</evidence>
<gene>
    <name evidence="1" type="ORF">LARSCL_LOCUS7279</name>
</gene>
<comment type="caution">
    <text evidence="1">The sequence shown here is derived from an EMBL/GenBank/DDBJ whole genome shotgun (WGS) entry which is preliminary data.</text>
</comment>
<protein>
    <submittedName>
        <fullName evidence="1">Uncharacterized protein</fullName>
    </submittedName>
</protein>
<keyword evidence="2" id="KW-1185">Reference proteome</keyword>
<dbReference type="AlphaFoldDB" id="A0AAV1ZUG6"/>